<dbReference type="GO" id="GO:0015423">
    <property type="term" value="F:ABC-type maltose transporter activity"/>
    <property type="evidence" value="ECO:0007669"/>
    <property type="project" value="TreeGrafter"/>
</dbReference>
<feature type="transmembrane region" description="Helical" evidence="9">
    <location>
        <begin position="82"/>
        <end position="103"/>
    </location>
</feature>
<protein>
    <recommendedName>
        <fullName evidence="10">Maltose/maltodextrin transport system permease protein</fullName>
    </recommendedName>
</protein>
<dbReference type="GO" id="GO:1990060">
    <property type="term" value="C:maltose transport complex"/>
    <property type="evidence" value="ECO:0007669"/>
    <property type="project" value="TreeGrafter"/>
</dbReference>
<feature type="transmembrane region" description="Helical" evidence="9">
    <location>
        <begin position="334"/>
        <end position="354"/>
    </location>
</feature>
<proteinExistence type="inferred from homology"/>
<evidence type="ECO:0000256" key="10">
    <source>
        <dbReference type="RuleBase" id="RU367050"/>
    </source>
</evidence>
<comment type="function">
    <text evidence="10">Part of the ABC transporter complex MalEFGK involved in maltose/maltodextrin import. Probably responsible for the translocation of the substrate across the membrane.</text>
</comment>
<dbReference type="RefSeq" id="WP_050695009.1">
    <property type="nucleotide sequence ID" value="NZ_CP012072.1"/>
</dbReference>
<keyword evidence="4 10" id="KW-1003">Cell membrane</keyword>
<dbReference type="Gene3D" id="3.10.650.10">
    <property type="entry name" value="MalF N-terminal region-like"/>
    <property type="match status" value="1"/>
</dbReference>
<evidence type="ECO:0000256" key="1">
    <source>
        <dbReference type="ARBA" id="ARBA00004651"/>
    </source>
</evidence>
<feature type="transmembrane region" description="Helical" evidence="9">
    <location>
        <begin position="28"/>
        <end position="49"/>
    </location>
</feature>
<gene>
    <name evidence="12" type="ORF">I6H42_01685</name>
</gene>
<evidence type="ECO:0000313" key="13">
    <source>
        <dbReference type="Proteomes" id="UP000595220"/>
    </source>
</evidence>
<dbReference type="InterPro" id="IPR000515">
    <property type="entry name" value="MetI-like"/>
</dbReference>
<dbReference type="SUPFAM" id="SSF161098">
    <property type="entry name" value="MetI-like"/>
    <property type="match status" value="1"/>
</dbReference>
<dbReference type="InterPro" id="IPR032550">
    <property type="entry name" value="TM_PBP2_N"/>
</dbReference>
<evidence type="ECO:0000256" key="9">
    <source>
        <dbReference type="RuleBase" id="RU363032"/>
    </source>
</evidence>
<keyword evidence="3 9" id="KW-0813">Transport</keyword>
<feature type="transmembrane region" description="Helical" evidence="9">
    <location>
        <begin position="386"/>
        <end position="408"/>
    </location>
</feature>
<keyword evidence="5 10" id="KW-0762">Sugar transport</keyword>
<evidence type="ECO:0000313" key="12">
    <source>
        <dbReference type="EMBL" id="QQC44158.1"/>
    </source>
</evidence>
<comment type="subcellular location">
    <subcellularLocation>
        <location evidence="1 9">Cell membrane</location>
        <topology evidence="1 9">Multi-pass membrane protein</topology>
    </subcellularLocation>
</comment>
<dbReference type="CDD" id="cd06261">
    <property type="entry name" value="TM_PBP2"/>
    <property type="match status" value="1"/>
</dbReference>
<dbReference type="KEGG" id="amy:ADJ76_04735"/>
<evidence type="ECO:0000256" key="2">
    <source>
        <dbReference type="ARBA" id="ARBA00009047"/>
    </source>
</evidence>
<name>A0AAP9Y7B5_9ACTO</name>
<evidence type="ECO:0000256" key="6">
    <source>
        <dbReference type="ARBA" id="ARBA00022692"/>
    </source>
</evidence>
<feature type="transmembrane region" description="Helical" evidence="9">
    <location>
        <begin position="437"/>
        <end position="463"/>
    </location>
</feature>
<feature type="transmembrane region" description="Helical" evidence="9">
    <location>
        <begin position="55"/>
        <end position="73"/>
    </location>
</feature>
<keyword evidence="13" id="KW-1185">Reference proteome</keyword>
<dbReference type="InterPro" id="IPR035277">
    <property type="entry name" value="MalF_N"/>
</dbReference>
<dbReference type="AlphaFoldDB" id="A0AAP9Y7B5"/>
<evidence type="ECO:0000259" key="11">
    <source>
        <dbReference type="PROSITE" id="PS50928"/>
    </source>
</evidence>
<feature type="domain" description="ABC transmembrane type-1" evidence="11">
    <location>
        <begin position="299"/>
        <end position="520"/>
    </location>
</feature>
<organism evidence="12 13">
    <name type="scientific">Schaalia meyeri</name>
    <dbReference type="NCBI Taxonomy" id="52773"/>
    <lineage>
        <taxon>Bacteria</taxon>
        <taxon>Bacillati</taxon>
        <taxon>Actinomycetota</taxon>
        <taxon>Actinomycetes</taxon>
        <taxon>Actinomycetales</taxon>
        <taxon>Actinomycetaceae</taxon>
        <taxon>Schaalia</taxon>
    </lineage>
</organism>
<dbReference type="SUPFAM" id="SSF160964">
    <property type="entry name" value="MalF N-terminal region-like"/>
    <property type="match status" value="1"/>
</dbReference>
<comment type="similarity">
    <text evidence="2 10">Belongs to the binding-protein-dependent transport system permease family. MalFG subfamily.</text>
</comment>
<dbReference type="InterPro" id="IPR035906">
    <property type="entry name" value="MetI-like_sf"/>
</dbReference>
<feature type="transmembrane region" description="Helical" evidence="9">
    <location>
        <begin position="499"/>
        <end position="521"/>
    </location>
</feature>
<dbReference type="PROSITE" id="PS50928">
    <property type="entry name" value="ABC_TM1"/>
    <property type="match status" value="1"/>
</dbReference>
<dbReference type="Gene3D" id="1.10.3720.10">
    <property type="entry name" value="MetI-like"/>
    <property type="match status" value="1"/>
</dbReference>
<dbReference type="Pfam" id="PF16296">
    <property type="entry name" value="TM_PBP2_N"/>
    <property type="match status" value="1"/>
</dbReference>
<keyword evidence="7 9" id="KW-1133">Transmembrane helix</keyword>
<accession>A0AAP9Y7B5</accession>
<dbReference type="PANTHER" id="PTHR47314:SF1">
    <property type="entry name" value="MALTOSE_MALTODEXTRIN TRANSPORT SYSTEM PERMEASE PROTEIN MALF"/>
    <property type="match status" value="1"/>
</dbReference>
<dbReference type="Proteomes" id="UP000595220">
    <property type="component" value="Chromosome"/>
</dbReference>
<evidence type="ECO:0000256" key="8">
    <source>
        <dbReference type="ARBA" id="ARBA00023136"/>
    </source>
</evidence>
<evidence type="ECO:0000256" key="5">
    <source>
        <dbReference type="ARBA" id="ARBA00022597"/>
    </source>
</evidence>
<evidence type="ECO:0000256" key="3">
    <source>
        <dbReference type="ARBA" id="ARBA00022448"/>
    </source>
</evidence>
<reference evidence="12 13" key="1">
    <citation type="submission" date="2020-12" db="EMBL/GenBank/DDBJ databases">
        <title>FDA dAtabase for Regulatory Grade micrObial Sequences (FDA-ARGOS): Supporting development and validation of Infectious Disease Dx tests.</title>
        <authorList>
            <person name="Sproer C."/>
            <person name="Gronow S."/>
            <person name="Severitt S."/>
            <person name="Schroder I."/>
            <person name="Tallon L."/>
            <person name="Sadzewicz L."/>
            <person name="Zhao X."/>
            <person name="Boylan J."/>
            <person name="Ott S."/>
            <person name="Bowen H."/>
            <person name="Vavikolanu K."/>
            <person name="Mehta A."/>
            <person name="Aluvathingal J."/>
            <person name="Nadendla S."/>
            <person name="Lowell S."/>
            <person name="Myers T."/>
            <person name="Yan Y."/>
            <person name="Sichtig H."/>
        </authorList>
    </citation>
    <scope>NUCLEOTIDE SEQUENCE [LARGE SCALE GENOMIC DNA]</scope>
    <source>
        <strain evidence="12 13">FDAARGOS_985</strain>
    </source>
</reference>
<evidence type="ECO:0000256" key="7">
    <source>
        <dbReference type="ARBA" id="ARBA00022989"/>
    </source>
</evidence>
<evidence type="ECO:0000256" key="4">
    <source>
        <dbReference type="ARBA" id="ARBA00022475"/>
    </source>
</evidence>
<feature type="transmembrane region" description="Helical" evidence="9">
    <location>
        <begin position="298"/>
        <end position="322"/>
    </location>
</feature>
<keyword evidence="6 9" id="KW-0812">Transmembrane</keyword>
<dbReference type="Pfam" id="PF00528">
    <property type="entry name" value="BPD_transp_1"/>
    <property type="match status" value="1"/>
</dbReference>
<sequence length="530" mass="57192">MSEPAKAAEKKKEGYAPSHAREVMRPGFFIKLALMMAIDALGLYGIFTAYMVKSWAVLVIMALLLLAVNWVYFSKRMIPAKYLVPGMVFLLIYQVFVMGYTGYVSFTNYGQGHNSTKDDAIASILKASEQRAPGAVNVPAAIVQEGSGLGLVVADPATGTLKEGNADTPLREVKGTVSGGMISEVDGYTILKLNEILNRQSEVAKLTVPVSSDPNDGYYKSDDGSTAYLAKSTYSYDSAADTLTDSATGTVYTADNKTGVFVDSAGNQLNPGWRVFIGFDNYRNMVTSSDLAGPFFKALVWSFIFAVLSVLSTFAFGLILALVFSDKRIKGRKIYQSLMILPYAFPAFLATLVWRGMLNTDFGFINNVFLGGANIPWLTNGLLAKVSILGVNLWLGFPYMFLVCLGALQSLPGDIEEAAKIDGASGLRTVMSIKLPLVLQATVPLLIASFAFNFNNFSLIYMLTGGGPNYPGLSVPVGESDILISMVYKIAIDSGAPNYGLASAMSIVIFIVVGVIAWLGFRQTKTLEEL</sequence>
<dbReference type="EMBL" id="CP066065">
    <property type="protein sequence ID" value="QQC44158.1"/>
    <property type="molecule type" value="Genomic_DNA"/>
</dbReference>
<dbReference type="PANTHER" id="PTHR47314">
    <property type="entry name" value="MALTOSE/MALTODEXTRIN TRANSPORT SYSTEM PERMEASE PROTEIN MALF"/>
    <property type="match status" value="1"/>
</dbReference>
<dbReference type="GO" id="GO:0042956">
    <property type="term" value="P:maltodextrin transmembrane transport"/>
    <property type="evidence" value="ECO:0007669"/>
    <property type="project" value="TreeGrafter"/>
</dbReference>
<dbReference type="Gene3D" id="1.20.58.370">
    <property type="entry name" value="MalF N-terminal region-like"/>
    <property type="match status" value="1"/>
</dbReference>
<keyword evidence="8 9" id="KW-0472">Membrane</keyword>